<keyword evidence="2" id="KW-1133">Transmembrane helix</keyword>
<organism evidence="4 5">
    <name type="scientific">Metschnikowia aff. pulcherrima</name>
    <dbReference type="NCBI Taxonomy" id="2163413"/>
    <lineage>
        <taxon>Eukaryota</taxon>
        <taxon>Fungi</taxon>
        <taxon>Dikarya</taxon>
        <taxon>Ascomycota</taxon>
        <taxon>Saccharomycotina</taxon>
        <taxon>Pichiomycetes</taxon>
        <taxon>Metschnikowiaceae</taxon>
        <taxon>Metschnikowia</taxon>
    </lineage>
</organism>
<evidence type="ECO:0000259" key="3">
    <source>
        <dbReference type="Pfam" id="PF03815"/>
    </source>
</evidence>
<dbReference type="PANTHER" id="PTHR31331">
    <property type="entry name" value="LCCL DOMAIN PROTEIN (AFU_ORTHOLOGUE AFUA_5G08630)"/>
    <property type="match status" value="1"/>
</dbReference>
<feature type="transmembrane region" description="Helical" evidence="2">
    <location>
        <begin position="479"/>
        <end position="499"/>
    </location>
</feature>
<protein>
    <submittedName>
        <fullName evidence="4">LCCL domain-containing protein</fullName>
    </submittedName>
</protein>
<feature type="transmembrane region" description="Helical" evidence="2">
    <location>
        <begin position="323"/>
        <end position="355"/>
    </location>
</feature>
<keyword evidence="2" id="KW-0472">Membrane</keyword>
<feature type="transmembrane region" description="Helical" evidence="2">
    <location>
        <begin position="375"/>
        <end position="397"/>
    </location>
</feature>
<dbReference type="EMBL" id="CP034456">
    <property type="protein sequence ID" value="QBM85923.1"/>
    <property type="molecule type" value="Genomic_DNA"/>
</dbReference>
<accession>A0A4V1ADJ4</accession>
<gene>
    <name evidence="4" type="primary">MPUL0A05540</name>
    <name evidence="4" type="ORF">METSCH_A05540</name>
</gene>
<proteinExistence type="predicted"/>
<sequence length="710" mass="78706">MGENDIELHNMSASISRRHSRSPATLSSDSGLDHTLTNTEYGVGYNAEHDIEYGPEHEESHRLQDLVPSLLWRGPASKNHAKSKQRLFLKALWAGPIEALDQPPRPIQSLRVFEELPGKVRARLSKVRQGSIFAAYLSLWLLLWSKILLPYLVEPPRTADGQKVVSLTCDQADLFWKGKNAACGLNAKDCESSVTRDDVVFRCPALCDRGSWLYSLRAVGPDVVKYRGYFIGGGSRKSTDDILSYPYRADSFPCGAAVHSGLVSPFFGGCARISYASGAQAEFEGTGGHYGVADSIGFGSFFPFSYVFKLFTASPSRCYDPRLLVLIANIILGIPVVLFAPAAAFFWTMAIVGFWTIVTATDPPVLVDPADAESFYRLVSVGLERFLPTCFVLYVLWMVSVKRTFSPYAPFKSRPSLSDTAFGETPDYENPHANTGSPLSRLLLWYPLFWLGILNNITFDRLPVDRLTWHDLQVQPGALLTVVVVALLLVVCVVAQAYYVWLLGRFWKLLLVYGGIFAGLFLLGNLPGLTLRIHHYIFALVFIPGCSTRGRTAYAFQGILLGLFLSGVARWGYASIAETDLSLLRGEPSGQIGTPEITGFKDGLMHWQTPFNDTYISTEAPPEHATVSLLVNDIERFRGESNGTLDIAQLLSENKELVTLLQLEHKQKETPLYLRLAKYLEEKNEFGDYTRAAVLKVPSFEFAAPPPGIT</sequence>
<reference evidence="5" key="1">
    <citation type="submission" date="2019-03" db="EMBL/GenBank/DDBJ databases">
        <title>Snf2 controls pulcherriminic acid biosynthesis and connects pigmentation and antifungal activity of the yeast Metschnikowia pulcherrima.</title>
        <authorList>
            <person name="Gore-Lloyd D."/>
            <person name="Sumann I."/>
            <person name="Brachmann A.O."/>
            <person name="Schneeberger K."/>
            <person name="Ortiz-Merino R.A."/>
            <person name="Moreno-Beltran M."/>
            <person name="Schlaefli M."/>
            <person name="Kirner P."/>
            <person name="Santos Kron A."/>
            <person name="Wolfe K.H."/>
            <person name="Piel J."/>
            <person name="Ahrens C.H."/>
            <person name="Henk D."/>
            <person name="Freimoser F.M."/>
        </authorList>
    </citation>
    <scope>NUCLEOTIDE SEQUENCE [LARGE SCALE GENOMIC DNA]</scope>
    <source>
        <strain evidence="5">APC 1.2</strain>
    </source>
</reference>
<dbReference type="SUPFAM" id="SSF69848">
    <property type="entry name" value="LCCL domain"/>
    <property type="match status" value="1"/>
</dbReference>
<feature type="region of interest" description="Disordered" evidence="1">
    <location>
        <begin position="1"/>
        <end position="33"/>
    </location>
</feature>
<dbReference type="Pfam" id="PF03815">
    <property type="entry name" value="LCCL"/>
    <property type="match status" value="1"/>
</dbReference>
<evidence type="ECO:0000256" key="1">
    <source>
        <dbReference type="SAM" id="MobiDB-lite"/>
    </source>
</evidence>
<evidence type="ECO:0000256" key="2">
    <source>
        <dbReference type="SAM" id="Phobius"/>
    </source>
</evidence>
<feature type="transmembrane region" description="Helical" evidence="2">
    <location>
        <begin position="553"/>
        <end position="573"/>
    </location>
</feature>
<dbReference type="AlphaFoldDB" id="A0A4V1ADJ4"/>
<dbReference type="PANTHER" id="PTHR31331:SF1">
    <property type="entry name" value="CYSTEINE RICH SECRETORY PROTEIN LCCL DOMAIN CONTAINING 2"/>
    <property type="match status" value="1"/>
</dbReference>
<dbReference type="InterPro" id="IPR036609">
    <property type="entry name" value="LCCL_sf"/>
</dbReference>
<dbReference type="InterPro" id="IPR051957">
    <property type="entry name" value="CRISP-LCCL_domain"/>
</dbReference>
<feature type="transmembrane region" description="Helical" evidence="2">
    <location>
        <begin position="442"/>
        <end position="459"/>
    </location>
</feature>
<dbReference type="Proteomes" id="UP000292447">
    <property type="component" value="Chromosome I"/>
</dbReference>
<dbReference type="Gene3D" id="2.170.130.20">
    <property type="entry name" value="LCCL-like domain"/>
    <property type="match status" value="1"/>
</dbReference>
<evidence type="ECO:0000313" key="4">
    <source>
        <dbReference type="EMBL" id="QBM85923.1"/>
    </source>
</evidence>
<name>A0A4V1ADJ4_9ASCO</name>
<keyword evidence="2" id="KW-0812">Transmembrane</keyword>
<keyword evidence="5" id="KW-1185">Reference proteome</keyword>
<dbReference type="InterPro" id="IPR004043">
    <property type="entry name" value="LCCL"/>
</dbReference>
<feature type="compositionally biased region" description="Polar residues" evidence="1">
    <location>
        <begin position="22"/>
        <end position="33"/>
    </location>
</feature>
<feature type="transmembrane region" description="Helical" evidence="2">
    <location>
        <begin position="506"/>
        <end position="523"/>
    </location>
</feature>
<feature type="domain" description="LCCL" evidence="3">
    <location>
        <begin position="193"/>
        <end position="292"/>
    </location>
</feature>
<evidence type="ECO:0000313" key="5">
    <source>
        <dbReference type="Proteomes" id="UP000292447"/>
    </source>
</evidence>